<sequence>MNSKNRTPLPLVAAPPLLLWGSVVGDKRGEWQLVGLWWSTVGRWWRGAAAAGGVIGGSSGGVVVAAVGVEWQRRWVVVDLGSGGAWGMRSDISKGREQFWVCRKCSSENFFGGGDVVASGGCRLAGGWAG</sequence>
<proteinExistence type="predicted"/>
<evidence type="ECO:0000313" key="2">
    <source>
        <dbReference type="EMBL" id="GFC58196.1"/>
    </source>
</evidence>
<dbReference type="AlphaFoldDB" id="A0A699Q1V4"/>
<name>A0A699Q1V4_TANCI</name>
<comment type="caution">
    <text evidence="2">The sequence shown here is derived from an EMBL/GenBank/DDBJ whole genome shotgun (WGS) entry which is preliminary data.</text>
</comment>
<keyword evidence="1" id="KW-1133">Transmembrane helix</keyword>
<dbReference type="EMBL" id="BKCJ010976620">
    <property type="protein sequence ID" value="GFC58196.1"/>
    <property type="molecule type" value="Genomic_DNA"/>
</dbReference>
<reference evidence="2" key="1">
    <citation type="journal article" date="2019" name="Sci. Rep.">
        <title>Draft genome of Tanacetum cinerariifolium, the natural source of mosquito coil.</title>
        <authorList>
            <person name="Yamashiro T."/>
            <person name="Shiraishi A."/>
            <person name="Satake H."/>
            <person name="Nakayama K."/>
        </authorList>
    </citation>
    <scope>NUCLEOTIDE SEQUENCE</scope>
</reference>
<feature type="transmembrane region" description="Helical" evidence="1">
    <location>
        <begin position="49"/>
        <end position="69"/>
    </location>
</feature>
<keyword evidence="1" id="KW-0812">Transmembrane</keyword>
<evidence type="ECO:0000256" key="1">
    <source>
        <dbReference type="SAM" id="Phobius"/>
    </source>
</evidence>
<keyword evidence="1" id="KW-0472">Membrane</keyword>
<protein>
    <submittedName>
        <fullName evidence="2">Uncharacterized protein</fullName>
    </submittedName>
</protein>
<gene>
    <name evidence="2" type="ORF">Tci_830166</name>
</gene>
<organism evidence="2">
    <name type="scientific">Tanacetum cinerariifolium</name>
    <name type="common">Dalmatian daisy</name>
    <name type="synonym">Chrysanthemum cinerariifolium</name>
    <dbReference type="NCBI Taxonomy" id="118510"/>
    <lineage>
        <taxon>Eukaryota</taxon>
        <taxon>Viridiplantae</taxon>
        <taxon>Streptophyta</taxon>
        <taxon>Embryophyta</taxon>
        <taxon>Tracheophyta</taxon>
        <taxon>Spermatophyta</taxon>
        <taxon>Magnoliopsida</taxon>
        <taxon>eudicotyledons</taxon>
        <taxon>Gunneridae</taxon>
        <taxon>Pentapetalae</taxon>
        <taxon>asterids</taxon>
        <taxon>campanulids</taxon>
        <taxon>Asterales</taxon>
        <taxon>Asteraceae</taxon>
        <taxon>Asteroideae</taxon>
        <taxon>Anthemideae</taxon>
        <taxon>Anthemidinae</taxon>
        <taxon>Tanacetum</taxon>
    </lineage>
</organism>
<accession>A0A699Q1V4</accession>